<evidence type="ECO:0000313" key="3">
    <source>
        <dbReference type="Proteomes" id="UP000006064"/>
    </source>
</evidence>
<gene>
    <name evidence="2" type="ORF">CL1_1668</name>
</gene>
<keyword evidence="3" id="KW-1185">Reference proteome</keyword>
<organism evidence="2 3">
    <name type="scientific">Thermococcus cleftensis (strain DSM 27260 / KACC 17922 / CL1)</name>
    <dbReference type="NCBI Taxonomy" id="163003"/>
    <lineage>
        <taxon>Archaea</taxon>
        <taxon>Methanobacteriati</taxon>
        <taxon>Methanobacteriota</taxon>
        <taxon>Thermococci</taxon>
        <taxon>Thermococcales</taxon>
        <taxon>Thermococcaceae</taxon>
        <taxon>Thermococcus</taxon>
    </lineage>
</organism>
<dbReference type="PANTHER" id="PTHR12110">
    <property type="entry name" value="HYDROXYPYRUVATE ISOMERASE"/>
    <property type="match status" value="1"/>
</dbReference>
<accession>I3ZVY1</accession>
<dbReference type="STRING" id="163003.CL1_1668"/>
<evidence type="ECO:0000259" key="1">
    <source>
        <dbReference type="Pfam" id="PF01261"/>
    </source>
</evidence>
<dbReference type="HOGENOM" id="CLU_050006_7_2_2"/>
<dbReference type="Pfam" id="PF01261">
    <property type="entry name" value="AP_endonuc_2"/>
    <property type="match status" value="1"/>
</dbReference>
<proteinExistence type="predicted"/>
<reference evidence="2 3" key="1">
    <citation type="journal article" date="2012" name="J. Bacteriol.">
        <title>Complete Genome Sequence of the Hyperthermophilic Archaeon Thermococcus sp. Strain CL1, Isolated from a Paralvinella sp. Polychaete Worm Collected from a Hydrothermal Vent.</title>
        <authorList>
            <person name="Jung J.H."/>
            <person name="Holden J.F."/>
            <person name="Seo D.H."/>
            <person name="Park K.H."/>
            <person name="Shin H."/>
            <person name="Ryu S."/>
            <person name="Lee J.H."/>
            <person name="Park C.S."/>
        </authorList>
    </citation>
    <scope>NUCLEOTIDE SEQUENCE [LARGE SCALE GENOMIC DNA]</scope>
    <source>
        <strain evidence="3">DSM 27260 / KACC 17922 / CL1</strain>
    </source>
</reference>
<dbReference type="AlphaFoldDB" id="I3ZVY1"/>
<dbReference type="EMBL" id="CP003651">
    <property type="protein sequence ID" value="AFL95865.1"/>
    <property type="molecule type" value="Genomic_DNA"/>
</dbReference>
<evidence type="ECO:0000313" key="2">
    <source>
        <dbReference type="EMBL" id="AFL95865.1"/>
    </source>
</evidence>
<name>I3ZVY1_THECF</name>
<dbReference type="Proteomes" id="UP000006064">
    <property type="component" value="Chromosome"/>
</dbReference>
<dbReference type="Gene3D" id="3.20.20.150">
    <property type="entry name" value="Divalent-metal-dependent TIM barrel enzymes"/>
    <property type="match status" value="1"/>
</dbReference>
<protein>
    <recommendedName>
        <fullName evidence="1">Xylose isomerase-like TIM barrel domain-containing protein</fullName>
    </recommendedName>
</protein>
<dbReference type="InterPro" id="IPR013022">
    <property type="entry name" value="Xyl_isomerase-like_TIM-brl"/>
</dbReference>
<sequence>MTAYREKTLKGFDEWLEQVEALGFDFVELVSEWPHYLTKETLPTFKEAFSAHRLKVTLHAPFSDLNLASFNERIREASLGIIRETLVLAAELDALVVTIHPGHCSPVSVRNRRKYLEIHRESLRRIARWGEEYGVRIGVENMPRFPILDAQTCERLAEVIGDVEIGITFDVGHLNTTTGNFSGFLERFGTRIIHLHLHDNSGKSDEHLAPGEGTVPWETLVPRLPDTTWALEVGNLQSARKGLEFLKNLH</sequence>
<dbReference type="KEGG" id="thm:CL1_1668"/>
<dbReference type="PANTHER" id="PTHR12110:SF21">
    <property type="entry name" value="XYLOSE ISOMERASE-LIKE TIM BARREL DOMAIN-CONTAINING PROTEIN"/>
    <property type="match status" value="1"/>
</dbReference>
<dbReference type="InterPro" id="IPR036237">
    <property type="entry name" value="Xyl_isomerase-like_sf"/>
</dbReference>
<feature type="domain" description="Xylose isomerase-like TIM barrel" evidence="1">
    <location>
        <begin position="17"/>
        <end position="248"/>
    </location>
</feature>
<dbReference type="SUPFAM" id="SSF51658">
    <property type="entry name" value="Xylose isomerase-like"/>
    <property type="match status" value="1"/>
</dbReference>
<dbReference type="InterPro" id="IPR050312">
    <property type="entry name" value="IolE/XylAMocC-like"/>
</dbReference>